<keyword evidence="9 12" id="KW-0238">DNA-binding</keyword>
<evidence type="ECO:0000256" key="12">
    <source>
        <dbReference type="HAMAP-Rule" id="MF_00983"/>
    </source>
</evidence>
<dbReference type="AlphaFoldDB" id="A0A6G1X3C8"/>
<keyword evidence="5 12" id="KW-0378">Hydrolase</keyword>
<dbReference type="GO" id="GO:0006270">
    <property type="term" value="P:DNA replication initiation"/>
    <property type="evidence" value="ECO:0007669"/>
    <property type="project" value="TreeGrafter"/>
</dbReference>
<name>A0A6G1X3C8_9BACI</name>
<keyword evidence="8 12" id="KW-0067">ATP-binding</keyword>
<comment type="catalytic activity">
    <reaction evidence="12">
        <text>Couples ATP hydrolysis with the unwinding of duplex DNA by translocating in the 3'-5' direction.</text>
        <dbReference type="EC" id="5.6.2.4"/>
    </reaction>
</comment>
<protein>
    <recommendedName>
        <fullName evidence="12">Replication restart protein PriA</fullName>
    </recommendedName>
    <alternativeName>
        <fullName evidence="12">ATP-dependent DNA helicase PriA</fullName>
        <ecNumber evidence="12">5.6.2.4</ecNumber>
    </alternativeName>
    <alternativeName>
        <fullName evidence="12">DNA 3'-5' helicase PriA</fullName>
    </alternativeName>
</protein>
<dbReference type="Pfam" id="PF18319">
    <property type="entry name" value="Zn_ribbon_PriA"/>
    <property type="match status" value="1"/>
</dbReference>
<dbReference type="Pfam" id="PF17764">
    <property type="entry name" value="PriA_3primeBD"/>
    <property type="match status" value="1"/>
</dbReference>
<evidence type="ECO:0000256" key="7">
    <source>
        <dbReference type="ARBA" id="ARBA00022833"/>
    </source>
</evidence>
<keyword evidence="7 12" id="KW-0862">Zinc</keyword>
<feature type="binding site" evidence="12">
    <location>
        <position position="511"/>
    </location>
    <ligand>
        <name>Zn(2+)</name>
        <dbReference type="ChEBI" id="CHEBI:29105"/>
        <label>1</label>
    </ligand>
</feature>
<feature type="binding site" evidence="12">
    <location>
        <position position="538"/>
    </location>
    <ligand>
        <name>Zn(2+)</name>
        <dbReference type="ChEBI" id="CHEBI:29105"/>
        <label>2</label>
    </ligand>
</feature>
<feature type="domain" description="Helicase ATP-binding" evidence="13">
    <location>
        <begin position="280"/>
        <end position="446"/>
    </location>
</feature>
<dbReference type="InterPro" id="IPR005259">
    <property type="entry name" value="PriA"/>
</dbReference>
<keyword evidence="2 12" id="KW-0235">DNA replication</keyword>
<comment type="subunit">
    <text evidence="12">Component of the replication restart primosome.</text>
</comment>
<dbReference type="SMART" id="SM00487">
    <property type="entry name" value="DEXDc"/>
    <property type="match status" value="1"/>
</dbReference>
<dbReference type="GO" id="GO:0006269">
    <property type="term" value="P:DNA replication, synthesis of primer"/>
    <property type="evidence" value="ECO:0007669"/>
    <property type="project" value="UniProtKB-KW"/>
</dbReference>
<comment type="function">
    <text evidence="12">Initiates the restart of stalled replication forks, which reloads the replicative helicase on sites other than the origin of replication. Recognizes and binds to abandoned replication forks and remodels them to uncover a helicase loading site. Promotes assembly of the primosome at these replication forks.</text>
</comment>
<keyword evidence="3 12" id="KW-0479">Metal-binding</keyword>
<keyword evidence="1 12" id="KW-0639">Primosome</keyword>
<gene>
    <name evidence="12 15" type="primary">priA</name>
    <name evidence="15" type="ORF">GH754_03805</name>
</gene>
<feature type="binding site" evidence="12">
    <location>
        <position position="548"/>
    </location>
    <ligand>
        <name>Zn(2+)</name>
        <dbReference type="ChEBI" id="CHEBI:29105"/>
        <label>1</label>
    </ligand>
</feature>
<accession>A0A6G1X3C8</accession>
<sequence>MKVARVIVDVPSMSIDRLFDYLIPEKYEDIVEKGMRVIVPFGPRKVMGFVVDMQNDSSIEKLKSIVEVMDMTPVLTDELLKLGTWLADTTLSFKISTLQVMLPQILKAKYNKELKLLVEGEEELSPVLKSLFVGRAVVSFSEIEERNISYHHIQKAIKDGYVEVQYVVKSKETKKKLTWVRPVNPLLLEEALVDIPKHAKKQRVIIEYFLEDNEPLPIKQLEGKLHTTRSTVQTLVQKGLLETYEQEIYRDPYENRNFEKTDPLPLTTEQAEVIEPIHETIQKENHDVFLLHGVTGSGKTEVYLQSIQKAIEKGQEAIVLVPEISLTPQMVHRFKGRFGSKVAVMHSGLSAGEKFDEWRKIQRQEVQVVVGARSAIFAPFRHLGIIIIDEEHETSYKQDDTPRYHARDVAIFRGEFHQCPVVLGSATPTLESFARGKKGVYKLLTLSKRVNNQNMPEVDIVDMREELHKGNRSMFSFPLQEKIQERIQKKEQIVLLLNRRGYSTFVMCRDCGSTIDCPHCDISLTYHRKQEKLKCHYCSYEIPMPKLCPHCESESIRYFGTGTQKVEESLQQTFPEARIIRMDVDTTRRKGAHERLLAQFKDKKADILLGTQMIAKGLDFDNVTLVGVLAADSMLHIPDFRSAEKTFQLLTQVSGRAGRHQLPGEVIVQTYTPDHYSVELASQYDYEAFFGHEMKVRKAFQYPPYYFLALITISHPNHPYVIQVTQRVAKKLNEMSNNQTKILGPTPSPITRIKNRYRYQCMVKYRNEPNLYTNMRKIVQEFEHEIQNKDLQINVDFQPNHMM</sequence>
<dbReference type="FunFam" id="3.40.1440.60:FF:000001">
    <property type="entry name" value="Primosomal protein N"/>
    <property type="match status" value="1"/>
</dbReference>
<organism evidence="15 16">
    <name type="scientific">Salinibacillus xinjiangensis</name>
    <dbReference type="NCBI Taxonomy" id="1229268"/>
    <lineage>
        <taxon>Bacteria</taxon>
        <taxon>Bacillati</taxon>
        <taxon>Bacillota</taxon>
        <taxon>Bacilli</taxon>
        <taxon>Bacillales</taxon>
        <taxon>Bacillaceae</taxon>
        <taxon>Salinibacillus</taxon>
    </lineage>
</organism>
<feature type="binding site" evidence="12">
    <location>
        <position position="551"/>
    </location>
    <ligand>
        <name>Zn(2+)</name>
        <dbReference type="ChEBI" id="CHEBI:29105"/>
        <label>1</label>
    </ligand>
</feature>
<dbReference type="Gene3D" id="3.40.50.300">
    <property type="entry name" value="P-loop containing nucleotide triphosphate hydrolases"/>
    <property type="match status" value="2"/>
</dbReference>
<feature type="binding site" evidence="12">
    <location>
        <position position="517"/>
    </location>
    <ligand>
        <name>Zn(2+)</name>
        <dbReference type="ChEBI" id="CHEBI:29105"/>
        <label>2</label>
    </ligand>
</feature>
<dbReference type="GO" id="GO:1990077">
    <property type="term" value="C:primosome complex"/>
    <property type="evidence" value="ECO:0007669"/>
    <property type="project" value="UniProtKB-UniRule"/>
</dbReference>
<feature type="domain" description="Helicase C-terminal" evidence="14">
    <location>
        <begin position="543"/>
        <end position="697"/>
    </location>
</feature>
<dbReference type="SMART" id="SM00490">
    <property type="entry name" value="HELICc"/>
    <property type="match status" value="1"/>
</dbReference>
<dbReference type="InterPro" id="IPR041236">
    <property type="entry name" value="PriA_C"/>
</dbReference>
<dbReference type="GO" id="GO:0008270">
    <property type="term" value="F:zinc ion binding"/>
    <property type="evidence" value="ECO:0007669"/>
    <property type="project" value="UniProtKB-UniRule"/>
</dbReference>
<dbReference type="InterPro" id="IPR011545">
    <property type="entry name" value="DEAD/DEAH_box_helicase_dom"/>
</dbReference>
<dbReference type="PROSITE" id="PS51194">
    <property type="entry name" value="HELICASE_CTER"/>
    <property type="match status" value="1"/>
</dbReference>
<dbReference type="InterPro" id="IPR027417">
    <property type="entry name" value="P-loop_NTPase"/>
</dbReference>
<comment type="catalytic activity">
    <reaction evidence="11 12">
        <text>ATP + H2O = ADP + phosphate + H(+)</text>
        <dbReference type="Rhea" id="RHEA:13065"/>
        <dbReference type="ChEBI" id="CHEBI:15377"/>
        <dbReference type="ChEBI" id="CHEBI:15378"/>
        <dbReference type="ChEBI" id="CHEBI:30616"/>
        <dbReference type="ChEBI" id="CHEBI:43474"/>
        <dbReference type="ChEBI" id="CHEBI:456216"/>
        <dbReference type="EC" id="5.6.2.4"/>
    </reaction>
</comment>
<keyword evidence="6 12" id="KW-0347">Helicase</keyword>
<comment type="caution">
    <text evidence="15">The sequence shown here is derived from an EMBL/GenBank/DDBJ whole genome shotgun (WGS) entry which is preliminary data.</text>
</comment>
<dbReference type="InterPro" id="IPR041222">
    <property type="entry name" value="PriA_3primeBD"/>
</dbReference>
<dbReference type="InterPro" id="IPR040498">
    <property type="entry name" value="PriA_CRR"/>
</dbReference>
<dbReference type="Gene3D" id="3.40.1440.60">
    <property type="entry name" value="PriA, 3(prime) DNA-binding domain"/>
    <property type="match status" value="1"/>
</dbReference>
<evidence type="ECO:0000256" key="2">
    <source>
        <dbReference type="ARBA" id="ARBA00022705"/>
    </source>
</evidence>
<dbReference type="InterPro" id="IPR042115">
    <property type="entry name" value="PriA_3primeBD_sf"/>
</dbReference>
<dbReference type="SUPFAM" id="SSF52540">
    <property type="entry name" value="P-loop containing nucleoside triphosphate hydrolases"/>
    <property type="match status" value="2"/>
</dbReference>
<proteinExistence type="inferred from homology"/>
<dbReference type="GO" id="GO:0006310">
    <property type="term" value="P:DNA recombination"/>
    <property type="evidence" value="ECO:0007669"/>
    <property type="project" value="InterPro"/>
</dbReference>
<dbReference type="NCBIfam" id="TIGR00595">
    <property type="entry name" value="priA"/>
    <property type="match status" value="1"/>
</dbReference>
<dbReference type="PROSITE" id="PS51192">
    <property type="entry name" value="HELICASE_ATP_BIND_1"/>
    <property type="match status" value="1"/>
</dbReference>
<reference evidence="15 16" key="1">
    <citation type="submission" date="2019-11" db="EMBL/GenBank/DDBJ databases">
        <authorList>
            <person name="Li J."/>
        </authorList>
    </citation>
    <scope>NUCLEOTIDE SEQUENCE [LARGE SCALE GENOMIC DNA]</scope>
    <source>
        <strain evidence="15 16">J4</strain>
    </source>
</reference>
<feature type="binding site" evidence="12">
    <location>
        <position position="535"/>
    </location>
    <ligand>
        <name>Zn(2+)</name>
        <dbReference type="ChEBI" id="CHEBI:29105"/>
        <label>2</label>
    </ligand>
</feature>
<dbReference type="GO" id="GO:0003677">
    <property type="term" value="F:DNA binding"/>
    <property type="evidence" value="ECO:0007669"/>
    <property type="project" value="UniProtKB-UniRule"/>
</dbReference>
<evidence type="ECO:0000259" key="14">
    <source>
        <dbReference type="PROSITE" id="PS51194"/>
    </source>
</evidence>
<dbReference type="Pfam" id="PF18074">
    <property type="entry name" value="PriA_C"/>
    <property type="match status" value="1"/>
</dbReference>
<evidence type="ECO:0000256" key="6">
    <source>
        <dbReference type="ARBA" id="ARBA00022806"/>
    </source>
</evidence>
<evidence type="ECO:0000256" key="3">
    <source>
        <dbReference type="ARBA" id="ARBA00022723"/>
    </source>
</evidence>
<evidence type="ECO:0000313" key="15">
    <source>
        <dbReference type="EMBL" id="MRG85452.1"/>
    </source>
</evidence>
<feature type="binding site" evidence="12">
    <location>
        <position position="520"/>
    </location>
    <ligand>
        <name>Zn(2+)</name>
        <dbReference type="ChEBI" id="CHEBI:29105"/>
        <label>2</label>
    </ligand>
</feature>
<dbReference type="GO" id="GO:0006302">
    <property type="term" value="P:double-strand break repair"/>
    <property type="evidence" value="ECO:0007669"/>
    <property type="project" value="InterPro"/>
</dbReference>
<dbReference type="FunFam" id="3.40.50.300:FF:000489">
    <property type="entry name" value="Primosome assembly protein PriA"/>
    <property type="match status" value="1"/>
</dbReference>
<dbReference type="EMBL" id="WJNH01000002">
    <property type="protein sequence ID" value="MRG85452.1"/>
    <property type="molecule type" value="Genomic_DNA"/>
</dbReference>
<keyword evidence="16" id="KW-1185">Reference proteome</keyword>
<dbReference type="GO" id="GO:0005524">
    <property type="term" value="F:ATP binding"/>
    <property type="evidence" value="ECO:0007669"/>
    <property type="project" value="UniProtKB-UniRule"/>
</dbReference>
<dbReference type="CDD" id="cd18804">
    <property type="entry name" value="SF2_C_priA"/>
    <property type="match status" value="1"/>
</dbReference>
<dbReference type="Pfam" id="PF00271">
    <property type="entry name" value="Helicase_C"/>
    <property type="match status" value="1"/>
</dbReference>
<dbReference type="InterPro" id="IPR001650">
    <property type="entry name" value="Helicase_C-like"/>
</dbReference>
<dbReference type="Proteomes" id="UP000480185">
    <property type="component" value="Unassembled WGS sequence"/>
</dbReference>
<evidence type="ECO:0000313" key="16">
    <source>
        <dbReference type="Proteomes" id="UP000480185"/>
    </source>
</evidence>
<comment type="similarity">
    <text evidence="12">Belongs to the helicase family. PriA subfamily.</text>
</comment>
<dbReference type="InterPro" id="IPR014001">
    <property type="entry name" value="Helicase_ATP-bd"/>
</dbReference>
<evidence type="ECO:0000256" key="1">
    <source>
        <dbReference type="ARBA" id="ARBA00022515"/>
    </source>
</evidence>
<evidence type="ECO:0000256" key="10">
    <source>
        <dbReference type="ARBA" id="ARBA00023235"/>
    </source>
</evidence>
<keyword evidence="10 12" id="KW-0413">Isomerase</keyword>
<evidence type="ECO:0000256" key="5">
    <source>
        <dbReference type="ARBA" id="ARBA00022801"/>
    </source>
</evidence>
<dbReference type="GO" id="GO:0016787">
    <property type="term" value="F:hydrolase activity"/>
    <property type="evidence" value="ECO:0007669"/>
    <property type="project" value="UniProtKB-KW"/>
</dbReference>
<dbReference type="NCBIfam" id="NF004066">
    <property type="entry name" value="PRK05580.1-3"/>
    <property type="match status" value="1"/>
</dbReference>
<dbReference type="HAMAP" id="MF_00983">
    <property type="entry name" value="PriA"/>
    <property type="match status" value="1"/>
</dbReference>
<evidence type="ECO:0000256" key="8">
    <source>
        <dbReference type="ARBA" id="ARBA00022840"/>
    </source>
</evidence>
<dbReference type="PANTHER" id="PTHR30580">
    <property type="entry name" value="PRIMOSOMAL PROTEIN N"/>
    <property type="match status" value="1"/>
</dbReference>
<evidence type="ECO:0000256" key="4">
    <source>
        <dbReference type="ARBA" id="ARBA00022741"/>
    </source>
</evidence>
<dbReference type="PANTHER" id="PTHR30580:SF0">
    <property type="entry name" value="PRIMOSOMAL PROTEIN N"/>
    <property type="match status" value="1"/>
</dbReference>
<keyword evidence="4 12" id="KW-0547">Nucleotide-binding</keyword>
<dbReference type="Pfam" id="PF00270">
    <property type="entry name" value="DEAD"/>
    <property type="match status" value="1"/>
</dbReference>
<dbReference type="EC" id="5.6.2.4" evidence="12"/>
<evidence type="ECO:0000256" key="11">
    <source>
        <dbReference type="ARBA" id="ARBA00048988"/>
    </source>
</evidence>
<feature type="binding site" evidence="12">
    <location>
        <position position="508"/>
    </location>
    <ligand>
        <name>Zn(2+)</name>
        <dbReference type="ChEBI" id="CHEBI:29105"/>
        <label>1</label>
    </ligand>
</feature>
<evidence type="ECO:0000259" key="13">
    <source>
        <dbReference type="PROSITE" id="PS51192"/>
    </source>
</evidence>
<dbReference type="RefSeq" id="WP_323741840.1">
    <property type="nucleotide sequence ID" value="NZ_WJNH01000002.1"/>
</dbReference>
<dbReference type="CDD" id="cd17929">
    <property type="entry name" value="DEXHc_priA"/>
    <property type="match status" value="1"/>
</dbReference>
<dbReference type="GO" id="GO:0043138">
    <property type="term" value="F:3'-5' DNA helicase activity"/>
    <property type="evidence" value="ECO:0007669"/>
    <property type="project" value="UniProtKB-EC"/>
</dbReference>
<evidence type="ECO:0000256" key="9">
    <source>
        <dbReference type="ARBA" id="ARBA00023125"/>
    </source>
</evidence>
<comment type="cofactor">
    <cofactor evidence="12">
        <name>Zn(2+)</name>
        <dbReference type="ChEBI" id="CHEBI:29105"/>
    </cofactor>
    <text evidence="12">Binds 2 zinc ions per subunit.</text>
</comment>